<evidence type="ECO:0000313" key="2">
    <source>
        <dbReference type="Proteomes" id="UP000287651"/>
    </source>
</evidence>
<reference evidence="1 2" key="1">
    <citation type="journal article" date="2014" name="Agronomy (Basel)">
        <title>A Draft Genome Sequence for Ensete ventricosum, the Drought-Tolerant Tree Against Hunger.</title>
        <authorList>
            <person name="Harrison J."/>
            <person name="Moore K.A."/>
            <person name="Paszkiewicz K."/>
            <person name="Jones T."/>
            <person name="Grant M."/>
            <person name="Ambacheew D."/>
            <person name="Muzemil S."/>
            <person name="Studholme D.J."/>
        </authorList>
    </citation>
    <scope>NUCLEOTIDE SEQUENCE [LARGE SCALE GENOMIC DNA]</scope>
</reference>
<evidence type="ECO:0000313" key="1">
    <source>
        <dbReference type="EMBL" id="RRT45515.1"/>
    </source>
</evidence>
<protein>
    <submittedName>
        <fullName evidence="1">Uncharacterized protein</fullName>
    </submittedName>
</protein>
<comment type="caution">
    <text evidence="1">The sequence shown here is derived from an EMBL/GenBank/DDBJ whole genome shotgun (WGS) entry which is preliminary data.</text>
</comment>
<dbReference type="Proteomes" id="UP000287651">
    <property type="component" value="Unassembled WGS sequence"/>
</dbReference>
<name>A0A426Y175_ENSVE</name>
<sequence length="69" mass="7262">MGLRSEGCCMEAMARVVDPALGDDYGPATMVGPRDCLIAWLSCDFGGRNGEQGSGRHSLIGFASSRLVI</sequence>
<gene>
    <name evidence="1" type="ORF">B296_00055082</name>
</gene>
<accession>A0A426Y175</accession>
<organism evidence="1 2">
    <name type="scientific">Ensete ventricosum</name>
    <name type="common">Abyssinian banana</name>
    <name type="synonym">Musa ensete</name>
    <dbReference type="NCBI Taxonomy" id="4639"/>
    <lineage>
        <taxon>Eukaryota</taxon>
        <taxon>Viridiplantae</taxon>
        <taxon>Streptophyta</taxon>
        <taxon>Embryophyta</taxon>
        <taxon>Tracheophyta</taxon>
        <taxon>Spermatophyta</taxon>
        <taxon>Magnoliopsida</taxon>
        <taxon>Liliopsida</taxon>
        <taxon>Zingiberales</taxon>
        <taxon>Musaceae</taxon>
        <taxon>Ensete</taxon>
    </lineage>
</organism>
<proteinExistence type="predicted"/>
<dbReference type="EMBL" id="AMZH03015784">
    <property type="protein sequence ID" value="RRT45515.1"/>
    <property type="molecule type" value="Genomic_DNA"/>
</dbReference>
<dbReference type="AlphaFoldDB" id="A0A426Y175"/>